<dbReference type="SUPFAM" id="SSF50494">
    <property type="entry name" value="Trypsin-like serine proteases"/>
    <property type="match status" value="1"/>
</dbReference>
<feature type="domain" description="Clip" evidence="14">
    <location>
        <begin position="32"/>
        <end position="88"/>
    </location>
</feature>
<proteinExistence type="evidence at transcript level"/>
<dbReference type="SMART" id="SM00680">
    <property type="entry name" value="CLIP"/>
    <property type="match status" value="1"/>
</dbReference>
<evidence type="ECO:0000256" key="12">
    <source>
        <dbReference type="RuleBase" id="RU366078"/>
    </source>
</evidence>
<dbReference type="PROSITE" id="PS00134">
    <property type="entry name" value="TRYPSIN_HIS"/>
    <property type="match status" value="1"/>
</dbReference>
<evidence type="ECO:0000256" key="5">
    <source>
        <dbReference type="ARBA" id="ARBA00022801"/>
    </source>
</evidence>
<organism evidence="15">
    <name type="scientific">Aedes aegypti</name>
    <name type="common">Yellowfever mosquito</name>
    <name type="synonym">Culex aegypti</name>
    <dbReference type="NCBI Taxonomy" id="7159"/>
    <lineage>
        <taxon>Eukaryota</taxon>
        <taxon>Metazoa</taxon>
        <taxon>Ecdysozoa</taxon>
        <taxon>Arthropoda</taxon>
        <taxon>Hexapoda</taxon>
        <taxon>Insecta</taxon>
        <taxon>Pterygota</taxon>
        <taxon>Neoptera</taxon>
        <taxon>Endopterygota</taxon>
        <taxon>Diptera</taxon>
        <taxon>Nematocera</taxon>
        <taxon>Culicoidea</taxon>
        <taxon>Culicidae</taxon>
        <taxon>Culicinae</taxon>
        <taxon>Aedini</taxon>
        <taxon>Aedes</taxon>
        <taxon>Stegomyia</taxon>
    </lineage>
</organism>
<dbReference type="OMA" id="ISERYVI"/>
<comment type="similarity">
    <text evidence="10 12">Belongs to the peptidase S1 family. CLIP subfamily.</text>
</comment>
<keyword evidence="3 11" id="KW-0645">Protease</keyword>
<evidence type="ECO:0000256" key="11">
    <source>
        <dbReference type="RuleBase" id="RU363034"/>
    </source>
</evidence>
<dbReference type="EC" id="3.4.21.-" evidence="11"/>
<dbReference type="InterPro" id="IPR009003">
    <property type="entry name" value="Peptidase_S1_PA"/>
</dbReference>
<keyword evidence="7" id="KW-0865">Zymogen</keyword>
<feature type="domain" description="Peptidase S1" evidence="13">
    <location>
        <begin position="106"/>
        <end position="364"/>
    </location>
</feature>
<dbReference type="InterPro" id="IPR038565">
    <property type="entry name" value="CLIP_sf"/>
</dbReference>
<keyword evidence="9" id="KW-0325">Glycoprotein</keyword>
<dbReference type="Gene3D" id="3.30.1640.30">
    <property type="match status" value="1"/>
</dbReference>
<comment type="domain">
    <text evidence="12">The clip domain consists of 35-55 residues which are 'knitted' together usually by 3 conserved disulfide bonds forming a clip-like compact structure.</text>
</comment>
<dbReference type="SMART" id="SM00020">
    <property type="entry name" value="Tryp_SPc"/>
    <property type="match status" value="1"/>
</dbReference>
<keyword evidence="6 11" id="KW-0720">Serine protease</keyword>
<feature type="non-terminal residue" evidence="15">
    <location>
        <position position="1"/>
    </location>
</feature>
<comment type="subcellular location">
    <subcellularLocation>
        <location evidence="1 12">Secreted</location>
    </subcellularLocation>
</comment>
<protein>
    <recommendedName>
        <fullName evidence="12">CLIP domain-containing serine protease</fullName>
        <ecNumber evidence="11">3.4.21.-</ecNumber>
    </recommendedName>
</protein>
<sequence length="373" mass="41609">LGREKNRMKWLLIVIVCCAAQVSALKLNVNDDCTTPCGKPGKCVPVRSCEYGLSRLRNPNATYEDTLYLQSSICGELPDKPYFPLTCCPALLNPTDCGLIDFTKRIVGGEPTKLEEHPWAGLLVYDLNGNASNPRLVPKCGGSLINSRFVLTAAHCIIDIPSKWTLEYVRFSEWDAFSNESCTTVNDDEKICRQEYKVEKIIVHPSYNKSVRNKVHDITLLRLAEDVQFNKYVRPICLPFDESIRDMPIDDEDFTVTGWGQTNNQSRSALQLHVDLIGKTLDVCNEKFSIANVTLVDTQLCVGGEKGKDSCKGDSGGPLMRLVNTVWYQVGVVSFGNKYCGTEGFPGIYTDVSKYLKWIEKEANALHCPSDNA</sequence>
<keyword evidence="5 11" id="KW-0378">Hydrolase</keyword>
<accession>A0A0P6IYI0</accession>
<dbReference type="EMBL" id="GDUN01001004">
    <property type="protein sequence ID" value="JAN94915.1"/>
    <property type="molecule type" value="mRNA"/>
</dbReference>
<dbReference type="GO" id="GO:0006508">
    <property type="term" value="P:proteolysis"/>
    <property type="evidence" value="ECO:0007669"/>
    <property type="project" value="UniProtKB-KW"/>
</dbReference>
<reference evidence="15" key="1">
    <citation type="journal article" date="2016" name="PLoS ONE">
        <title>A Deep Insight into the Sialome of Male and Female Aedes aegypti Mosquitoes.</title>
        <authorList>
            <person name="Ribeiro J.M."/>
            <person name="Martin-Martin I."/>
            <person name="Arca B."/>
            <person name="Calvo E."/>
        </authorList>
    </citation>
    <scope>NUCLEOTIDE SEQUENCE</scope>
    <source>
        <strain evidence="15">Liverpool</strain>
        <tissue evidence="15">Salivary glands</tissue>
    </source>
</reference>
<dbReference type="InterPro" id="IPR051487">
    <property type="entry name" value="Ser/Thr_Proteases_Immune/Dev"/>
</dbReference>
<dbReference type="AlphaFoldDB" id="A0A0P6IYI0"/>
<name>A0A0P6IYI0_AEDAE</name>
<dbReference type="PROSITE" id="PS51888">
    <property type="entry name" value="CLIP"/>
    <property type="match status" value="1"/>
</dbReference>
<keyword evidence="4 12" id="KW-0732">Signal</keyword>
<dbReference type="InterPro" id="IPR001254">
    <property type="entry name" value="Trypsin_dom"/>
</dbReference>
<dbReference type="PANTHER" id="PTHR24256">
    <property type="entry name" value="TRYPTASE-RELATED"/>
    <property type="match status" value="1"/>
</dbReference>
<evidence type="ECO:0000256" key="2">
    <source>
        <dbReference type="ARBA" id="ARBA00022525"/>
    </source>
</evidence>
<dbReference type="PROSITE" id="PS50240">
    <property type="entry name" value="TRYPSIN_DOM"/>
    <property type="match status" value="1"/>
</dbReference>
<evidence type="ECO:0000259" key="14">
    <source>
        <dbReference type="PROSITE" id="PS51888"/>
    </source>
</evidence>
<keyword evidence="2 12" id="KW-0964">Secreted</keyword>
<dbReference type="FunFam" id="2.40.10.10:FF:000146">
    <property type="entry name" value="Serine protease 53"/>
    <property type="match status" value="1"/>
</dbReference>
<dbReference type="PROSITE" id="PS00135">
    <property type="entry name" value="TRYPSIN_SER"/>
    <property type="match status" value="1"/>
</dbReference>
<evidence type="ECO:0000256" key="1">
    <source>
        <dbReference type="ARBA" id="ARBA00004613"/>
    </source>
</evidence>
<evidence type="ECO:0000256" key="3">
    <source>
        <dbReference type="ARBA" id="ARBA00022670"/>
    </source>
</evidence>
<evidence type="ECO:0000256" key="6">
    <source>
        <dbReference type="ARBA" id="ARBA00022825"/>
    </source>
</evidence>
<dbReference type="Gene3D" id="2.40.10.10">
    <property type="entry name" value="Trypsin-like serine proteases"/>
    <property type="match status" value="2"/>
</dbReference>
<evidence type="ECO:0000256" key="4">
    <source>
        <dbReference type="ARBA" id="ARBA00022729"/>
    </source>
</evidence>
<evidence type="ECO:0000259" key="13">
    <source>
        <dbReference type="PROSITE" id="PS50240"/>
    </source>
</evidence>
<dbReference type="GO" id="GO:0004252">
    <property type="term" value="F:serine-type endopeptidase activity"/>
    <property type="evidence" value="ECO:0007669"/>
    <property type="project" value="UniProtKB-UniRule"/>
</dbReference>
<feature type="chain" id="PRO_5023963463" description="CLIP domain-containing serine protease" evidence="12">
    <location>
        <begin position="25"/>
        <end position="373"/>
    </location>
</feature>
<keyword evidence="8" id="KW-1015">Disulfide bond</keyword>
<dbReference type="Pfam" id="PF00089">
    <property type="entry name" value="Trypsin"/>
    <property type="match status" value="1"/>
</dbReference>
<dbReference type="Pfam" id="PF12032">
    <property type="entry name" value="CLIP"/>
    <property type="match status" value="1"/>
</dbReference>
<evidence type="ECO:0000313" key="15">
    <source>
        <dbReference type="EMBL" id="JAN94915.1"/>
    </source>
</evidence>
<evidence type="ECO:0000256" key="10">
    <source>
        <dbReference type="ARBA" id="ARBA00024195"/>
    </source>
</evidence>
<dbReference type="CDD" id="cd00190">
    <property type="entry name" value="Tryp_SPc"/>
    <property type="match status" value="1"/>
</dbReference>
<dbReference type="VEuPathDB" id="VectorBase:AAEL014349"/>
<dbReference type="InterPro" id="IPR022700">
    <property type="entry name" value="CLIP"/>
</dbReference>
<feature type="signal peptide" evidence="12">
    <location>
        <begin position="1"/>
        <end position="24"/>
    </location>
</feature>
<evidence type="ECO:0000256" key="8">
    <source>
        <dbReference type="ARBA" id="ARBA00023157"/>
    </source>
</evidence>
<dbReference type="InterPro" id="IPR033116">
    <property type="entry name" value="TRYPSIN_SER"/>
</dbReference>
<dbReference type="PRINTS" id="PR00722">
    <property type="entry name" value="CHYMOTRYPSIN"/>
</dbReference>
<dbReference type="InterPro" id="IPR043504">
    <property type="entry name" value="Peptidase_S1_PA_chymotrypsin"/>
</dbReference>
<dbReference type="InterPro" id="IPR001314">
    <property type="entry name" value="Peptidase_S1A"/>
</dbReference>
<evidence type="ECO:0000256" key="9">
    <source>
        <dbReference type="ARBA" id="ARBA00023180"/>
    </source>
</evidence>
<dbReference type="GO" id="GO:0005576">
    <property type="term" value="C:extracellular region"/>
    <property type="evidence" value="ECO:0007669"/>
    <property type="project" value="UniProtKB-SubCell"/>
</dbReference>
<dbReference type="InterPro" id="IPR018114">
    <property type="entry name" value="TRYPSIN_HIS"/>
</dbReference>
<evidence type="ECO:0000256" key="7">
    <source>
        <dbReference type="ARBA" id="ARBA00023145"/>
    </source>
</evidence>